<dbReference type="EMBL" id="CAJGYM010000005">
    <property type="protein sequence ID" value="CAD6186908.1"/>
    <property type="molecule type" value="Genomic_DNA"/>
</dbReference>
<gene>
    <name evidence="2" type="ORF">CAUJ_LOCUS2827</name>
</gene>
<dbReference type="InterPro" id="IPR005303">
    <property type="entry name" value="MOCOS_middle"/>
</dbReference>
<dbReference type="Pfam" id="PF03473">
    <property type="entry name" value="MOSC"/>
    <property type="match status" value="1"/>
</dbReference>
<evidence type="ECO:0000313" key="2">
    <source>
        <dbReference type="EMBL" id="CAD6186908.1"/>
    </source>
</evidence>
<dbReference type="AlphaFoldDB" id="A0A8S1GVY9"/>
<sequence length="350" mass="39575">MFDSLDKEKKILLGCIAGSFAAYHIVRGICKVLREKEEEWLPVGLVRSLHIYPVNCSPSSALITVQSSENSRTGTFSSWTEPLEGSSARLDFFQKLLYFRFYTARQVPKLVLLKCSVDNEVLSIDGPKVGSISVDLKEVVNQNQITRASLFDNAKQDGLDCGDAVGQFLSDYMNETNVRLLMHRKGLYTERTCVPESSWWNNPVPRRKDDSGFTDLAPFHIATQASLEDLNRKLDKKVTTQSFRPSIVVEGCQKWDEDKWAEIRIGDAQLECVLTTVDPAEGVMKPDQQPLKKLREFRLAPEGPMRKTFKDSPVFGVYAGLKKKAYIHVGQPVYVRYKPTAFLKTNLLTL</sequence>
<evidence type="ECO:0000313" key="3">
    <source>
        <dbReference type="Proteomes" id="UP000835052"/>
    </source>
</evidence>
<dbReference type="Proteomes" id="UP000835052">
    <property type="component" value="Unassembled WGS sequence"/>
</dbReference>
<comment type="caution">
    <text evidence="2">The sequence shown here is derived from an EMBL/GenBank/DDBJ whole genome shotgun (WGS) entry which is preliminary data.</text>
</comment>
<protein>
    <recommendedName>
        <fullName evidence="1">MOSC domain-containing protein</fullName>
    </recommendedName>
</protein>
<accession>A0A8S1GVY9</accession>
<dbReference type="InterPro" id="IPR005302">
    <property type="entry name" value="MoCF_Sase_C"/>
</dbReference>
<dbReference type="GO" id="GO:0003824">
    <property type="term" value="F:catalytic activity"/>
    <property type="evidence" value="ECO:0007669"/>
    <property type="project" value="InterPro"/>
</dbReference>
<keyword evidence="3" id="KW-1185">Reference proteome</keyword>
<feature type="domain" description="MOSC" evidence="1">
    <location>
        <begin position="193"/>
        <end position="336"/>
    </location>
</feature>
<dbReference type="InterPro" id="IPR052716">
    <property type="entry name" value="MOSC_domain"/>
</dbReference>
<evidence type="ECO:0000259" key="1">
    <source>
        <dbReference type="PROSITE" id="PS51340"/>
    </source>
</evidence>
<dbReference type="GO" id="GO:0030170">
    <property type="term" value="F:pyridoxal phosphate binding"/>
    <property type="evidence" value="ECO:0007669"/>
    <property type="project" value="InterPro"/>
</dbReference>
<dbReference type="PANTHER" id="PTHR36930:SF1">
    <property type="entry name" value="MOSC DOMAIN-CONTAINING PROTEIN"/>
    <property type="match status" value="1"/>
</dbReference>
<proteinExistence type="predicted"/>
<dbReference type="SUPFAM" id="SSF50800">
    <property type="entry name" value="PK beta-barrel domain-like"/>
    <property type="match status" value="1"/>
</dbReference>
<dbReference type="GO" id="GO:0030151">
    <property type="term" value="F:molybdenum ion binding"/>
    <property type="evidence" value="ECO:0007669"/>
    <property type="project" value="InterPro"/>
</dbReference>
<organism evidence="2 3">
    <name type="scientific">Caenorhabditis auriculariae</name>
    <dbReference type="NCBI Taxonomy" id="2777116"/>
    <lineage>
        <taxon>Eukaryota</taxon>
        <taxon>Metazoa</taxon>
        <taxon>Ecdysozoa</taxon>
        <taxon>Nematoda</taxon>
        <taxon>Chromadorea</taxon>
        <taxon>Rhabditida</taxon>
        <taxon>Rhabditina</taxon>
        <taxon>Rhabditomorpha</taxon>
        <taxon>Rhabditoidea</taxon>
        <taxon>Rhabditidae</taxon>
        <taxon>Peloderinae</taxon>
        <taxon>Caenorhabditis</taxon>
    </lineage>
</organism>
<dbReference type="InterPro" id="IPR011037">
    <property type="entry name" value="Pyrv_Knase-like_insert_dom_sf"/>
</dbReference>
<reference evidence="2" key="1">
    <citation type="submission" date="2020-10" db="EMBL/GenBank/DDBJ databases">
        <authorList>
            <person name="Kikuchi T."/>
        </authorList>
    </citation>
    <scope>NUCLEOTIDE SEQUENCE</scope>
    <source>
        <strain evidence="2">NKZ352</strain>
    </source>
</reference>
<dbReference type="PROSITE" id="PS51340">
    <property type="entry name" value="MOSC"/>
    <property type="match status" value="1"/>
</dbReference>
<dbReference type="Pfam" id="PF03476">
    <property type="entry name" value="MOSC_N"/>
    <property type="match status" value="1"/>
</dbReference>
<dbReference type="PANTHER" id="PTHR36930">
    <property type="entry name" value="METAL-SULFUR CLUSTER BIOSYNTHESIS PROTEINS YUAD-RELATED"/>
    <property type="match status" value="1"/>
</dbReference>
<dbReference type="SUPFAM" id="SSF141673">
    <property type="entry name" value="MOSC N-terminal domain-like"/>
    <property type="match status" value="1"/>
</dbReference>
<dbReference type="OrthoDB" id="17255at2759"/>
<name>A0A8S1GVY9_9PELO</name>